<dbReference type="STRING" id="49012.A0A0F7RWZ9"/>
<feature type="domain" description="Vps41 beta-propeller" evidence="2">
    <location>
        <begin position="101"/>
        <end position="187"/>
    </location>
</feature>
<feature type="compositionally biased region" description="Basic and acidic residues" evidence="1">
    <location>
        <begin position="20"/>
        <end position="37"/>
    </location>
</feature>
<feature type="region of interest" description="Disordered" evidence="1">
    <location>
        <begin position="1"/>
        <end position="104"/>
    </location>
</feature>
<gene>
    <name evidence="3" type="primary">SSCI16140.1</name>
</gene>
<reference evidence="4" key="1">
    <citation type="submission" date="2014-06" db="EMBL/GenBank/DDBJ databases">
        <authorList>
            <person name="Berkman P.J."/>
        </authorList>
    </citation>
    <scope>NUCLEOTIDE SEQUENCE [LARGE SCALE GENOMIC DNA]</scope>
</reference>
<dbReference type="InterPro" id="IPR045111">
    <property type="entry name" value="Vps41/Vps8"/>
</dbReference>
<dbReference type="GO" id="GO:0016236">
    <property type="term" value="P:macroautophagy"/>
    <property type="evidence" value="ECO:0007669"/>
    <property type="project" value="TreeGrafter"/>
</dbReference>
<dbReference type="GO" id="GO:0034058">
    <property type="term" value="P:endosomal vesicle fusion"/>
    <property type="evidence" value="ECO:0007669"/>
    <property type="project" value="TreeGrafter"/>
</dbReference>
<dbReference type="Pfam" id="PF23411">
    <property type="entry name" value="Beta-prop_Vps41"/>
    <property type="match status" value="1"/>
</dbReference>
<dbReference type="Gene3D" id="2.130.10.10">
    <property type="entry name" value="YVTN repeat-like/Quinoprotein amine dehydrogenase"/>
    <property type="match status" value="1"/>
</dbReference>
<feature type="compositionally biased region" description="Basic and acidic residues" evidence="1">
    <location>
        <begin position="45"/>
        <end position="58"/>
    </location>
</feature>
<feature type="non-terminal residue" evidence="3">
    <location>
        <position position="188"/>
    </location>
</feature>
<proteinExistence type="predicted"/>
<accession>A0A0F7RWZ9</accession>
<evidence type="ECO:0000313" key="3">
    <source>
        <dbReference type="EMBL" id="CDR99222.1"/>
    </source>
</evidence>
<protein>
    <recommendedName>
        <fullName evidence="2">Vps41 beta-propeller domain-containing protein</fullName>
    </recommendedName>
</protein>
<dbReference type="AlphaFoldDB" id="A0A0F7RWZ9"/>
<dbReference type="GO" id="GO:0005770">
    <property type="term" value="C:late endosome"/>
    <property type="evidence" value="ECO:0007669"/>
    <property type="project" value="TreeGrafter"/>
</dbReference>
<dbReference type="SUPFAM" id="SSF50978">
    <property type="entry name" value="WD40 repeat-like"/>
    <property type="match status" value="1"/>
</dbReference>
<feature type="compositionally biased region" description="Acidic residues" evidence="1">
    <location>
        <begin position="59"/>
        <end position="98"/>
    </location>
</feature>
<organism evidence="3 4">
    <name type="scientific">Sporisorium scitamineum</name>
    <dbReference type="NCBI Taxonomy" id="49012"/>
    <lineage>
        <taxon>Eukaryota</taxon>
        <taxon>Fungi</taxon>
        <taxon>Dikarya</taxon>
        <taxon>Basidiomycota</taxon>
        <taxon>Ustilaginomycotina</taxon>
        <taxon>Ustilaginomycetes</taxon>
        <taxon>Ustilaginales</taxon>
        <taxon>Ustilaginaceae</taxon>
        <taxon>Sporisorium</taxon>
    </lineage>
</organism>
<keyword evidence="4" id="KW-1185">Reference proteome</keyword>
<sequence>MTVLLEGEMPEGQQSEDEDVKSHGNGESISEHVDDPSASRTALRQTRDRKANTERETAADEEDEQLSAEEEEESDDHSDGTTDDDEQGSSEEEEEDVEPSLKYSRVKGGVSDVLKRDTASAFALSPRFMALGTHGGMIYILDIDGNLVKGFRLHTASILDLVIDNTSDFVAAASMDGLVSISALATAE</sequence>
<dbReference type="InterPro" id="IPR057780">
    <property type="entry name" value="Beta-prop_Vps41"/>
</dbReference>
<name>A0A0F7RWZ9_9BASI</name>
<dbReference type="GO" id="GO:0006623">
    <property type="term" value="P:protein targeting to vacuole"/>
    <property type="evidence" value="ECO:0007669"/>
    <property type="project" value="InterPro"/>
</dbReference>
<dbReference type="PANTHER" id="PTHR12616:SF1">
    <property type="entry name" value="VACUOLAR PROTEIN SORTING-ASSOCIATED PROTEIN 41 HOMOLOG"/>
    <property type="match status" value="1"/>
</dbReference>
<dbReference type="EMBL" id="CCFA01000835">
    <property type="protein sequence ID" value="CDR99222.1"/>
    <property type="molecule type" value="Genomic_DNA"/>
</dbReference>
<evidence type="ECO:0000256" key="1">
    <source>
        <dbReference type="SAM" id="MobiDB-lite"/>
    </source>
</evidence>
<dbReference type="InterPro" id="IPR015943">
    <property type="entry name" value="WD40/YVTN_repeat-like_dom_sf"/>
</dbReference>
<dbReference type="InterPro" id="IPR036322">
    <property type="entry name" value="WD40_repeat_dom_sf"/>
</dbReference>
<dbReference type="Proteomes" id="UP000242770">
    <property type="component" value="Unassembled WGS sequence"/>
</dbReference>
<dbReference type="GO" id="GO:0030897">
    <property type="term" value="C:HOPS complex"/>
    <property type="evidence" value="ECO:0007669"/>
    <property type="project" value="TreeGrafter"/>
</dbReference>
<evidence type="ECO:0000259" key="2">
    <source>
        <dbReference type="Pfam" id="PF23411"/>
    </source>
</evidence>
<dbReference type="GO" id="GO:0009267">
    <property type="term" value="P:cellular response to starvation"/>
    <property type="evidence" value="ECO:0007669"/>
    <property type="project" value="TreeGrafter"/>
</dbReference>
<evidence type="ECO:0000313" key="4">
    <source>
        <dbReference type="Proteomes" id="UP000242770"/>
    </source>
</evidence>
<dbReference type="PANTHER" id="PTHR12616">
    <property type="entry name" value="VACUOLAR PROTEIN SORTING VPS41"/>
    <property type="match status" value="1"/>
</dbReference>